<sequence length="28" mass="3321">MGIEPMTFRLQDQLLTHYTTLQAQTVRQ</sequence>
<dbReference type="EMBL" id="GBXM01040026">
    <property type="protein sequence ID" value="JAH68551.1"/>
    <property type="molecule type" value="Transcribed_RNA"/>
</dbReference>
<reference evidence="1" key="1">
    <citation type="submission" date="2014-11" db="EMBL/GenBank/DDBJ databases">
        <authorList>
            <person name="Amaro Gonzalez C."/>
        </authorList>
    </citation>
    <scope>NUCLEOTIDE SEQUENCE</scope>
</reference>
<organism evidence="1">
    <name type="scientific">Anguilla anguilla</name>
    <name type="common">European freshwater eel</name>
    <name type="synonym">Muraena anguilla</name>
    <dbReference type="NCBI Taxonomy" id="7936"/>
    <lineage>
        <taxon>Eukaryota</taxon>
        <taxon>Metazoa</taxon>
        <taxon>Chordata</taxon>
        <taxon>Craniata</taxon>
        <taxon>Vertebrata</taxon>
        <taxon>Euteleostomi</taxon>
        <taxon>Actinopterygii</taxon>
        <taxon>Neopterygii</taxon>
        <taxon>Teleostei</taxon>
        <taxon>Anguilliformes</taxon>
        <taxon>Anguillidae</taxon>
        <taxon>Anguilla</taxon>
    </lineage>
</organism>
<name>A0A0E9US20_ANGAN</name>
<protein>
    <submittedName>
        <fullName evidence="1">Uncharacterized protein</fullName>
    </submittedName>
</protein>
<evidence type="ECO:0000313" key="1">
    <source>
        <dbReference type="EMBL" id="JAH68551.1"/>
    </source>
</evidence>
<reference evidence="1" key="2">
    <citation type="journal article" date="2015" name="Fish Shellfish Immunol.">
        <title>Early steps in the European eel (Anguilla anguilla)-Vibrio vulnificus interaction in the gills: Role of the RtxA13 toxin.</title>
        <authorList>
            <person name="Callol A."/>
            <person name="Pajuelo D."/>
            <person name="Ebbesson L."/>
            <person name="Teles M."/>
            <person name="MacKenzie S."/>
            <person name="Amaro C."/>
        </authorList>
    </citation>
    <scope>NUCLEOTIDE SEQUENCE</scope>
</reference>
<proteinExistence type="predicted"/>
<dbReference type="AlphaFoldDB" id="A0A0E9US20"/>
<accession>A0A0E9US20</accession>